<evidence type="ECO:0000256" key="5">
    <source>
        <dbReference type="PROSITE-ProRule" id="PRU00169"/>
    </source>
</evidence>
<name>A0ABN6DX10_9BACT</name>
<evidence type="ECO:0000256" key="1">
    <source>
        <dbReference type="ARBA" id="ARBA00022741"/>
    </source>
</evidence>
<evidence type="ECO:0000259" key="6">
    <source>
        <dbReference type="PROSITE" id="PS50045"/>
    </source>
</evidence>
<protein>
    <submittedName>
        <fullName evidence="8">Acetoacetate metabolism regulatory protein AtoC</fullName>
    </submittedName>
</protein>
<gene>
    <name evidence="8" type="ORF">DESUT3_07700</name>
</gene>
<dbReference type="Gene3D" id="3.40.50.300">
    <property type="entry name" value="P-loop containing nucleotide triphosphate hydrolases"/>
    <property type="match status" value="1"/>
</dbReference>
<dbReference type="PROSITE" id="PS50045">
    <property type="entry name" value="SIGMA54_INTERACT_4"/>
    <property type="match status" value="1"/>
</dbReference>
<dbReference type="Gene3D" id="3.40.50.2300">
    <property type="match status" value="1"/>
</dbReference>
<evidence type="ECO:0000256" key="2">
    <source>
        <dbReference type="ARBA" id="ARBA00022840"/>
    </source>
</evidence>
<accession>A0ABN6DX10</accession>
<feature type="domain" description="Sigma-54 factor interaction" evidence="6">
    <location>
        <begin position="139"/>
        <end position="368"/>
    </location>
</feature>
<feature type="domain" description="Response regulatory" evidence="7">
    <location>
        <begin position="4"/>
        <end position="118"/>
    </location>
</feature>
<dbReference type="PRINTS" id="PR01590">
    <property type="entry name" value="HTHFIS"/>
</dbReference>
<dbReference type="SMART" id="SM00382">
    <property type="entry name" value="AAA"/>
    <property type="match status" value="1"/>
</dbReference>
<dbReference type="SUPFAM" id="SSF52540">
    <property type="entry name" value="P-loop containing nucleoside triphosphate hydrolases"/>
    <property type="match status" value="1"/>
</dbReference>
<dbReference type="PROSITE" id="PS00675">
    <property type="entry name" value="SIGMA54_INTERACT_1"/>
    <property type="match status" value="1"/>
</dbReference>
<dbReference type="PROSITE" id="PS50110">
    <property type="entry name" value="RESPONSE_REGULATORY"/>
    <property type="match status" value="1"/>
</dbReference>
<dbReference type="SUPFAM" id="SSF52172">
    <property type="entry name" value="CheY-like"/>
    <property type="match status" value="1"/>
</dbReference>
<keyword evidence="5" id="KW-0597">Phosphoprotein</keyword>
<dbReference type="InterPro" id="IPR002197">
    <property type="entry name" value="HTH_Fis"/>
</dbReference>
<dbReference type="PANTHER" id="PTHR32071">
    <property type="entry name" value="TRANSCRIPTIONAL REGULATORY PROTEIN"/>
    <property type="match status" value="1"/>
</dbReference>
<organism evidence="8 9">
    <name type="scientific">Desulfuromonas versatilis</name>
    <dbReference type="NCBI Taxonomy" id="2802975"/>
    <lineage>
        <taxon>Bacteria</taxon>
        <taxon>Pseudomonadati</taxon>
        <taxon>Thermodesulfobacteriota</taxon>
        <taxon>Desulfuromonadia</taxon>
        <taxon>Desulfuromonadales</taxon>
        <taxon>Desulfuromonadaceae</taxon>
        <taxon>Desulfuromonas</taxon>
    </lineage>
</organism>
<dbReference type="InterPro" id="IPR009057">
    <property type="entry name" value="Homeodomain-like_sf"/>
</dbReference>
<keyword evidence="3" id="KW-0805">Transcription regulation</keyword>
<dbReference type="SUPFAM" id="SSF46689">
    <property type="entry name" value="Homeodomain-like"/>
    <property type="match status" value="1"/>
</dbReference>
<dbReference type="CDD" id="cd00009">
    <property type="entry name" value="AAA"/>
    <property type="match status" value="1"/>
</dbReference>
<dbReference type="RefSeq" id="WP_221251159.1">
    <property type="nucleotide sequence ID" value="NZ_AP024355.1"/>
</dbReference>
<dbReference type="Gene3D" id="1.10.10.60">
    <property type="entry name" value="Homeodomain-like"/>
    <property type="match status" value="1"/>
</dbReference>
<dbReference type="PROSITE" id="PS00688">
    <property type="entry name" value="SIGMA54_INTERACT_3"/>
    <property type="match status" value="1"/>
</dbReference>
<dbReference type="Pfam" id="PF02954">
    <property type="entry name" value="HTH_8"/>
    <property type="match status" value="1"/>
</dbReference>
<dbReference type="SMART" id="SM00448">
    <property type="entry name" value="REC"/>
    <property type="match status" value="1"/>
</dbReference>
<dbReference type="InterPro" id="IPR058031">
    <property type="entry name" value="AAA_lid_NorR"/>
</dbReference>
<evidence type="ECO:0000256" key="4">
    <source>
        <dbReference type="ARBA" id="ARBA00023163"/>
    </source>
</evidence>
<dbReference type="InterPro" id="IPR011006">
    <property type="entry name" value="CheY-like_superfamily"/>
</dbReference>
<dbReference type="InterPro" id="IPR027417">
    <property type="entry name" value="P-loop_NTPase"/>
</dbReference>
<dbReference type="PANTHER" id="PTHR32071:SF57">
    <property type="entry name" value="C4-DICARBOXYLATE TRANSPORT TRANSCRIPTIONAL REGULATORY PROTEIN DCTD"/>
    <property type="match status" value="1"/>
</dbReference>
<dbReference type="InterPro" id="IPR025944">
    <property type="entry name" value="Sigma_54_int_dom_CS"/>
</dbReference>
<evidence type="ECO:0000313" key="8">
    <source>
        <dbReference type="EMBL" id="BCR03701.1"/>
    </source>
</evidence>
<evidence type="ECO:0000313" key="9">
    <source>
        <dbReference type="Proteomes" id="UP001319827"/>
    </source>
</evidence>
<dbReference type="EMBL" id="AP024355">
    <property type="protein sequence ID" value="BCR03701.1"/>
    <property type="molecule type" value="Genomic_DNA"/>
</dbReference>
<keyword evidence="4" id="KW-0804">Transcription</keyword>
<sequence>MSHRVFLVEDEAAHREMLAEALIDAGYEVIAAATGQQALDALSHSTFDVALVDICLPDVDGFGVLDLLRTQQPACPVLLMTGQATIEAAVSAMKRGAYDFLAKPFRLELMLLKLERLFQLVSLEKENRDLRKSTQNTNLVGSSPEFRRFLEAAENVAGSSATILIQGESGTGKELVADLIHSRSPVKDGPLVKVNCGAIPESLLEAELFGYGKGAFTGAERDHRGYLEQAQDGTLFLDEIGEIPHAMQVKLLRVLQERQVRRLGGEKAIPVSFRLVAATNRDFSQLREEGVIRKDFFYRLHVVPLKLPPLRRRQADIPLLVDHFIRKYANRYAKPPIRLRPESLERLQAYPFPGNVRELENLIERLQVMSPGTEISPRDLPIEMTRQASEGSPVFQCFRTELPLKEAIHDFERRFIQRVLEEEGGNRTAAAKRLGISRKNLWEKLVDR</sequence>
<proteinExistence type="predicted"/>
<dbReference type="Pfam" id="PF00072">
    <property type="entry name" value="Response_reg"/>
    <property type="match status" value="1"/>
</dbReference>
<dbReference type="InterPro" id="IPR003593">
    <property type="entry name" value="AAA+_ATPase"/>
</dbReference>
<keyword evidence="2" id="KW-0067">ATP-binding</keyword>
<keyword evidence="9" id="KW-1185">Reference proteome</keyword>
<evidence type="ECO:0000259" key="7">
    <source>
        <dbReference type="PROSITE" id="PS50110"/>
    </source>
</evidence>
<evidence type="ECO:0000256" key="3">
    <source>
        <dbReference type="ARBA" id="ARBA00023015"/>
    </source>
</evidence>
<keyword evidence="1" id="KW-0547">Nucleotide-binding</keyword>
<dbReference type="Gene3D" id="1.10.8.60">
    <property type="match status" value="1"/>
</dbReference>
<reference evidence="8 9" key="2">
    <citation type="journal article" date="2021" name="Int. J. Syst. Evol. Microbiol.">
        <title>Isolation and Polyphasic Characterization of Desulfuromonas versatilis sp. Nov., an Electrogenic Bacteria Capable of Versatile Metabolism Isolated from a Graphene Oxide-Reducing Enrichment Culture.</title>
        <authorList>
            <person name="Xie L."/>
            <person name="Yoshida N."/>
            <person name="Ishii S."/>
            <person name="Meng L."/>
        </authorList>
    </citation>
    <scope>NUCLEOTIDE SEQUENCE [LARGE SCALE GENOMIC DNA]</scope>
    <source>
        <strain evidence="8 9">NIT-T3</strain>
    </source>
</reference>
<feature type="modified residue" description="4-aspartylphosphate" evidence="5">
    <location>
        <position position="53"/>
    </location>
</feature>
<dbReference type="InterPro" id="IPR002078">
    <property type="entry name" value="Sigma_54_int"/>
</dbReference>
<reference evidence="8 9" key="1">
    <citation type="journal article" date="2016" name="C (Basel)">
        <title>Selective Growth of and Electricity Production by Marine Exoelectrogenic Bacteria in Self-Aggregated Hydrogel of Microbially Reduced Graphene Oxide.</title>
        <authorList>
            <person name="Yoshida N."/>
            <person name="Goto Y."/>
            <person name="Miyata Y."/>
        </authorList>
    </citation>
    <scope>NUCLEOTIDE SEQUENCE [LARGE SCALE GENOMIC DNA]</scope>
    <source>
        <strain evidence="8 9">NIT-T3</strain>
    </source>
</reference>
<dbReference type="Proteomes" id="UP001319827">
    <property type="component" value="Chromosome"/>
</dbReference>
<dbReference type="InterPro" id="IPR001789">
    <property type="entry name" value="Sig_transdc_resp-reg_receiver"/>
</dbReference>
<dbReference type="Pfam" id="PF00158">
    <property type="entry name" value="Sigma54_activat"/>
    <property type="match status" value="1"/>
</dbReference>
<dbReference type="InterPro" id="IPR025662">
    <property type="entry name" value="Sigma_54_int_dom_ATP-bd_1"/>
</dbReference>
<dbReference type="Pfam" id="PF25601">
    <property type="entry name" value="AAA_lid_14"/>
    <property type="match status" value="1"/>
</dbReference>